<accession>A0AAP7GXT7</accession>
<reference evidence="1 2" key="1">
    <citation type="submission" date="2016-06" db="EMBL/GenBank/DDBJ databases">
        <title>Simultaneous identification of Haemophilus influenzae and Haemophilus haemolyticus using TaqMan real-time PCR.</title>
        <authorList>
            <person name="Price E.P."/>
            <person name="Sarovich D.S."/>
            <person name="Harris T."/>
            <person name="Spargo J.C."/>
            <person name="Nosworthy E."/>
            <person name="Beissbarth J."/>
            <person name="Smith-Vaughan H."/>
        </authorList>
    </citation>
    <scope>NUCLEOTIDE SEQUENCE [LARGE SCALE GENOMIC DNA]</scope>
    <source>
        <strain evidence="1 2">ATCC 7901</strain>
    </source>
</reference>
<dbReference type="Proteomes" id="UP000092746">
    <property type="component" value="Unassembled WGS sequence"/>
</dbReference>
<protein>
    <submittedName>
        <fullName evidence="1">Uncharacterized protein</fullName>
    </submittedName>
</protein>
<name>A0AAP7GXT7_AGGAP</name>
<organism evidence="1 2">
    <name type="scientific">Aggregatibacter aphrophilus</name>
    <name type="common">Haemophilus aphrophilus</name>
    <dbReference type="NCBI Taxonomy" id="732"/>
    <lineage>
        <taxon>Bacteria</taxon>
        <taxon>Pseudomonadati</taxon>
        <taxon>Pseudomonadota</taxon>
        <taxon>Gammaproteobacteria</taxon>
        <taxon>Pasteurellales</taxon>
        <taxon>Pasteurellaceae</taxon>
        <taxon>Aggregatibacter</taxon>
    </lineage>
</organism>
<gene>
    <name evidence="1" type="ORF">BBB52_00105</name>
</gene>
<dbReference type="Gene3D" id="2.180.10.10">
    <property type="entry name" value="RHS repeat-associated core"/>
    <property type="match status" value="1"/>
</dbReference>
<sequence>MERDDLHREISRSQGRLNGRYYYDDMGRLVQQQIGLANQQNAVQIDRTYGYDELGHLVIAVGAAVEETVKSRARANTQAKTESTSRCKTKQCPPCNPPAGVKFNFQTHTTHDHGGCLGSTGSKVHWHYSVNNQRPYPDCTCFTTKHAFGGCGPAPIP</sequence>
<evidence type="ECO:0000313" key="1">
    <source>
        <dbReference type="EMBL" id="OBY53897.1"/>
    </source>
</evidence>
<dbReference type="EMBL" id="MAQE01000001">
    <property type="protein sequence ID" value="OBY53897.1"/>
    <property type="molecule type" value="Genomic_DNA"/>
</dbReference>
<proteinExistence type="predicted"/>
<dbReference type="AlphaFoldDB" id="A0AAP7GXT7"/>
<comment type="caution">
    <text evidence="1">The sequence shown here is derived from an EMBL/GenBank/DDBJ whole genome shotgun (WGS) entry which is preliminary data.</text>
</comment>
<evidence type="ECO:0000313" key="2">
    <source>
        <dbReference type="Proteomes" id="UP000092746"/>
    </source>
</evidence>